<name>A0AAW9F4Y7_AERCA</name>
<dbReference type="RefSeq" id="WP_223915705.1">
    <property type="nucleotide sequence ID" value="NZ_BPNB01000016.1"/>
</dbReference>
<dbReference type="Proteomes" id="UP000886939">
    <property type="component" value="Unassembled WGS sequence"/>
</dbReference>
<comment type="caution">
    <text evidence="2">The sequence shown here is derived from an EMBL/GenBank/DDBJ whole genome shotgun (WGS) entry which is preliminary data.</text>
</comment>
<evidence type="ECO:0000313" key="3">
    <source>
        <dbReference type="Proteomes" id="UP001277183"/>
    </source>
</evidence>
<sequence>MFSQHATTRMQQRGISSQAVELLLAYGRSSYHRGREVLFFDSQARRALQHSAKLEGHQWERICRNYLVLEGGTVLTVGHKTCHFKRDRH</sequence>
<evidence type="ECO:0000313" key="2">
    <source>
        <dbReference type="EMBL" id="MDX7723119.1"/>
    </source>
</evidence>
<dbReference type="Pfam" id="PF14076">
    <property type="entry name" value="DUF4258"/>
    <property type="match status" value="1"/>
</dbReference>
<dbReference type="AlphaFoldDB" id="A0AAW9F4Y7"/>
<protein>
    <submittedName>
        <fullName evidence="2">DUF4258 domain-containing protein</fullName>
    </submittedName>
</protein>
<gene>
    <name evidence="1" type="ORF">KAM343_06230</name>
    <name evidence="2" type="ORF">SJS77_22225</name>
</gene>
<dbReference type="EMBL" id="JAWZVU010000215">
    <property type="protein sequence ID" value="MDX7723119.1"/>
    <property type="molecule type" value="Genomic_DNA"/>
</dbReference>
<reference evidence="1" key="1">
    <citation type="submission" date="2021-07" db="EMBL/GenBank/DDBJ databases">
        <title>Draft genome sequence of carbapenem-resistant Aeromonas spp. in Japan.</title>
        <authorList>
            <person name="Maehana S."/>
            <person name="Suzuki M."/>
            <person name="Kitasato H."/>
        </authorList>
    </citation>
    <scope>NUCLEOTIDE SEQUENCE</scope>
    <source>
        <strain evidence="1">KAM343</strain>
    </source>
</reference>
<organism evidence="2 3">
    <name type="scientific">Aeromonas caviae</name>
    <name type="common">Aeromonas punctata</name>
    <dbReference type="NCBI Taxonomy" id="648"/>
    <lineage>
        <taxon>Bacteria</taxon>
        <taxon>Pseudomonadati</taxon>
        <taxon>Pseudomonadota</taxon>
        <taxon>Gammaproteobacteria</taxon>
        <taxon>Aeromonadales</taxon>
        <taxon>Aeromonadaceae</taxon>
        <taxon>Aeromonas</taxon>
    </lineage>
</organism>
<dbReference type="EMBL" id="BPNI01000006">
    <property type="protein sequence ID" value="GJA39827.1"/>
    <property type="molecule type" value="Genomic_DNA"/>
</dbReference>
<accession>A0AAW9F4Y7</accession>
<dbReference type="Proteomes" id="UP001277183">
    <property type="component" value="Unassembled WGS sequence"/>
</dbReference>
<dbReference type="InterPro" id="IPR025354">
    <property type="entry name" value="DUF4258"/>
</dbReference>
<proteinExistence type="predicted"/>
<reference evidence="2" key="2">
    <citation type="submission" date="2023-11" db="EMBL/GenBank/DDBJ databases">
        <title>WGS of Aeromonas in Northern Israel.</title>
        <authorList>
            <person name="Hershko Y."/>
        </authorList>
    </citation>
    <scope>NUCLEOTIDE SEQUENCE</scope>
    <source>
        <strain evidence="2">77416</strain>
    </source>
</reference>
<evidence type="ECO:0000313" key="1">
    <source>
        <dbReference type="EMBL" id="GJA39827.1"/>
    </source>
</evidence>